<dbReference type="InterPro" id="IPR050679">
    <property type="entry name" value="Bact_HTH_transcr_reg"/>
</dbReference>
<dbReference type="SMART" id="SM00866">
    <property type="entry name" value="UTRA"/>
    <property type="match status" value="1"/>
</dbReference>
<evidence type="ECO:0000256" key="2">
    <source>
        <dbReference type="ARBA" id="ARBA00023125"/>
    </source>
</evidence>
<name>A0ABV3DAY7_9ACTN</name>
<dbReference type="PRINTS" id="PR00035">
    <property type="entry name" value="HTHGNTR"/>
</dbReference>
<dbReference type="PANTHER" id="PTHR44846">
    <property type="entry name" value="MANNOSYL-D-GLYCERATE TRANSPORT/METABOLISM SYSTEM REPRESSOR MNGR-RELATED"/>
    <property type="match status" value="1"/>
</dbReference>
<comment type="caution">
    <text evidence="5">The sequence shown here is derived from an EMBL/GenBank/DDBJ whole genome shotgun (WGS) entry which is preliminary data.</text>
</comment>
<feature type="domain" description="HTH gntR-type" evidence="4">
    <location>
        <begin position="9"/>
        <end position="77"/>
    </location>
</feature>
<dbReference type="InterPro" id="IPR028978">
    <property type="entry name" value="Chorismate_lyase_/UTRA_dom_sf"/>
</dbReference>
<dbReference type="PANTHER" id="PTHR44846:SF17">
    <property type="entry name" value="GNTR-FAMILY TRANSCRIPTIONAL REGULATOR"/>
    <property type="match status" value="1"/>
</dbReference>
<dbReference type="SUPFAM" id="SSF64288">
    <property type="entry name" value="Chorismate lyase-like"/>
    <property type="match status" value="1"/>
</dbReference>
<dbReference type="PROSITE" id="PS50949">
    <property type="entry name" value="HTH_GNTR"/>
    <property type="match status" value="1"/>
</dbReference>
<evidence type="ECO:0000313" key="6">
    <source>
        <dbReference type="Proteomes" id="UP001551482"/>
    </source>
</evidence>
<dbReference type="Gene3D" id="3.40.1410.10">
    <property type="entry name" value="Chorismate lyase-like"/>
    <property type="match status" value="1"/>
</dbReference>
<keyword evidence="3" id="KW-0804">Transcription</keyword>
<dbReference type="InterPro" id="IPR000524">
    <property type="entry name" value="Tscrpt_reg_HTH_GntR"/>
</dbReference>
<evidence type="ECO:0000313" key="5">
    <source>
        <dbReference type="EMBL" id="MEU8132582.1"/>
    </source>
</evidence>
<evidence type="ECO:0000259" key="4">
    <source>
        <dbReference type="PROSITE" id="PS50949"/>
    </source>
</evidence>
<gene>
    <name evidence="5" type="ORF">AB0C36_03650</name>
</gene>
<dbReference type="SUPFAM" id="SSF46785">
    <property type="entry name" value="Winged helix' DNA-binding domain"/>
    <property type="match status" value="1"/>
</dbReference>
<dbReference type="SMART" id="SM00345">
    <property type="entry name" value="HTH_GNTR"/>
    <property type="match status" value="1"/>
</dbReference>
<evidence type="ECO:0000256" key="3">
    <source>
        <dbReference type="ARBA" id="ARBA00023163"/>
    </source>
</evidence>
<dbReference type="Pfam" id="PF07702">
    <property type="entry name" value="UTRA"/>
    <property type="match status" value="1"/>
</dbReference>
<dbReference type="EMBL" id="JBEZFP010000006">
    <property type="protein sequence ID" value="MEU8132582.1"/>
    <property type="molecule type" value="Genomic_DNA"/>
</dbReference>
<reference evidence="5 6" key="1">
    <citation type="submission" date="2024-06" db="EMBL/GenBank/DDBJ databases">
        <title>The Natural Products Discovery Center: Release of the First 8490 Sequenced Strains for Exploring Actinobacteria Biosynthetic Diversity.</title>
        <authorList>
            <person name="Kalkreuter E."/>
            <person name="Kautsar S.A."/>
            <person name="Yang D."/>
            <person name="Bader C.D."/>
            <person name="Teijaro C.N."/>
            <person name="Fluegel L."/>
            <person name="Davis C.M."/>
            <person name="Simpson J.R."/>
            <person name="Lauterbach L."/>
            <person name="Steele A.D."/>
            <person name="Gui C."/>
            <person name="Meng S."/>
            <person name="Li G."/>
            <person name="Viehrig K."/>
            <person name="Ye F."/>
            <person name="Su P."/>
            <person name="Kiefer A.F."/>
            <person name="Nichols A."/>
            <person name="Cepeda A.J."/>
            <person name="Yan W."/>
            <person name="Fan B."/>
            <person name="Jiang Y."/>
            <person name="Adhikari A."/>
            <person name="Zheng C.-J."/>
            <person name="Schuster L."/>
            <person name="Cowan T.M."/>
            <person name="Smanski M.J."/>
            <person name="Chevrette M.G."/>
            <person name="De Carvalho L.P.S."/>
            <person name="Shen B."/>
        </authorList>
    </citation>
    <scope>NUCLEOTIDE SEQUENCE [LARGE SCALE GENOMIC DNA]</scope>
    <source>
        <strain evidence="5 6">NPDC048946</strain>
    </source>
</reference>
<dbReference type="RefSeq" id="WP_358348634.1">
    <property type="nucleotide sequence ID" value="NZ_JBEZFP010000006.1"/>
</dbReference>
<keyword evidence="1" id="KW-0805">Transcription regulation</keyword>
<keyword evidence="6" id="KW-1185">Reference proteome</keyword>
<dbReference type="InterPro" id="IPR036388">
    <property type="entry name" value="WH-like_DNA-bd_sf"/>
</dbReference>
<dbReference type="InterPro" id="IPR036390">
    <property type="entry name" value="WH_DNA-bd_sf"/>
</dbReference>
<accession>A0ABV3DAY7</accession>
<organism evidence="5 6">
    <name type="scientific">Streptodolium elevatio</name>
    <dbReference type="NCBI Taxonomy" id="3157996"/>
    <lineage>
        <taxon>Bacteria</taxon>
        <taxon>Bacillati</taxon>
        <taxon>Actinomycetota</taxon>
        <taxon>Actinomycetes</taxon>
        <taxon>Kitasatosporales</taxon>
        <taxon>Streptomycetaceae</taxon>
        <taxon>Streptodolium</taxon>
    </lineage>
</organism>
<dbReference type="CDD" id="cd07377">
    <property type="entry name" value="WHTH_GntR"/>
    <property type="match status" value="1"/>
</dbReference>
<evidence type="ECO:0000256" key="1">
    <source>
        <dbReference type="ARBA" id="ARBA00023015"/>
    </source>
</evidence>
<dbReference type="Gene3D" id="1.10.10.10">
    <property type="entry name" value="Winged helix-like DNA-binding domain superfamily/Winged helix DNA-binding domain"/>
    <property type="match status" value="1"/>
</dbReference>
<proteinExistence type="predicted"/>
<dbReference type="Pfam" id="PF00392">
    <property type="entry name" value="GntR"/>
    <property type="match status" value="1"/>
</dbReference>
<dbReference type="Proteomes" id="UP001551482">
    <property type="component" value="Unassembled WGS sequence"/>
</dbReference>
<protein>
    <submittedName>
        <fullName evidence="5">GntR family transcriptional regulator</fullName>
    </submittedName>
</protein>
<dbReference type="InterPro" id="IPR011663">
    <property type="entry name" value="UTRA"/>
</dbReference>
<keyword evidence="2" id="KW-0238">DNA-binding</keyword>
<sequence>MPEPLSGDLPAYQEIADRLRARIVGGALGAGARLPSEQELRTLYGSSRETVRKALAILKAEGLVVSQHGRGVFVQRRGRVRRSAADRYVRSAWHAGISAGQADLGDRGPELRADMVRVETLEADAATAGRVDLPAGSRVVRRERRYLQGDRPLQLAVSFLPADIAGGTRAAEPDSGPGGSWARLEEAGWRFTVVREEVESRIPTFDEATLLHMSPGSPLLVVHRIATGERLGETRVLDYSAISLPAELHVLVYESAVR</sequence>